<dbReference type="GO" id="GO:0005524">
    <property type="term" value="F:ATP binding"/>
    <property type="evidence" value="ECO:0007669"/>
    <property type="project" value="UniProtKB-KW"/>
</dbReference>
<dbReference type="Gene3D" id="1.10.10.160">
    <property type="match status" value="1"/>
</dbReference>
<dbReference type="InterPro" id="IPR014016">
    <property type="entry name" value="UvrD-like_ATP-bd"/>
</dbReference>
<dbReference type="GO" id="GO:0016787">
    <property type="term" value="F:hydrolase activity"/>
    <property type="evidence" value="ECO:0007669"/>
    <property type="project" value="UniProtKB-KW"/>
</dbReference>
<organism evidence="6">
    <name type="scientific">marine sediment metagenome</name>
    <dbReference type="NCBI Taxonomy" id="412755"/>
    <lineage>
        <taxon>unclassified sequences</taxon>
        <taxon>metagenomes</taxon>
        <taxon>ecological metagenomes</taxon>
    </lineage>
</organism>
<dbReference type="SUPFAM" id="SSF52540">
    <property type="entry name" value="P-loop containing nucleoside triphosphate hydrolases"/>
    <property type="match status" value="1"/>
</dbReference>
<dbReference type="GO" id="GO:0003678">
    <property type="term" value="F:DNA helicase activity"/>
    <property type="evidence" value="ECO:0007669"/>
    <property type="project" value="InterPro"/>
</dbReference>
<dbReference type="AlphaFoldDB" id="X0WNB5"/>
<protein>
    <recommendedName>
        <fullName evidence="5">UvrD-like helicase ATP-binding domain-containing protein</fullName>
    </recommendedName>
</protein>
<accession>X0WNB5</accession>
<dbReference type="InterPro" id="IPR000212">
    <property type="entry name" value="DNA_helicase_UvrD/REP"/>
</dbReference>
<evidence type="ECO:0000313" key="6">
    <source>
        <dbReference type="EMBL" id="GAG14201.1"/>
    </source>
</evidence>
<keyword evidence="1" id="KW-0547">Nucleotide-binding</keyword>
<dbReference type="PROSITE" id="PS51198">
    <property type="entry name" value="UVRD_HELICASE_ATP_BIND"/>
    <property type="match status" value="1"/>
</dbReference>
<reference evidence="6" key="1">
    <citation type="journal article" date="2014" name="Front. Microbiol.">
        <title>High frequency of phylogenetically diverse reductive dehalogenase-homologous genes in deep subseafloor sedimentary metagenomes.</title>
        <authorList>
            <person name="Kawai M."/>
            <person name="Futagami T."/>
            <person name="Toyoda A."/>
            <person name="Takaki Y."/>
            <person name="Nishi S."/>
            <person name="Hori S."/>
            <person name="Arai W."/>
            <person name="Tsubouchi T."/>
            <person name="Morono Y."/>
            <person name="Uchiyama I."/>
            <person name="Ito T."/>
            <person name="Fujiyama A."/>
            <person name="Inagaki F."/>
            <person name="Takami H."/>
        </authorList>
    </citation>
    <scope>NUCLEOTIDE SEQUENCE</scope>
    <source>
        <strain evidence="6">Expedition CK06-06</strain>
    </source>
</reference>
<evidence type="ECO:0000256" key="3">
    <source>
        <dbReference type="ARBA" id="ARBA00022806"/>
    </source>
</evidence>
<gene>
    <name evidence="6" type="ORF">S01H1_57530</name>
</gene>
<dbReference type="Gene3D" id="3.40.50.300">
    <property type="entry name" value="P-loop containing nucleotide triphosphate hydrolases"/>
    <property type="match status" value="1"/>
</dbReference>
<dbReference type="EMBL" id="BARS01037520">
    <property type="protein sequence ID" value="GAG14201.1"/>
    <property type="molecule type" value="Genomic_DNA"/>
</dbReference>
<proteinExistence type="predicted"/>
<evidence type="ECO:0000256" key="1">
    <source>
        <dbReference type="ARBA" id="ARBA00022741"/>
    </source>
</evidence>
<keyword evidence="4" id="KW-0067">ATP-binding</keyword>
<feature type="domain" description="UvrD-like helicase ATP-binding" evidence="5">
    <location>
        <begin position="1"/>
        <end position="215"/>
    </location>
</feature>
<name>X0WNB5_9ZZZZ</name>
<dbReference type="InterPro" id="IPR013986">
    <property type="entry name" value="DExx_box_DNA_helicase_dom_sf"/>
</dbReference>
<evidence type="ECO:0000256" key="2">
    <source>
        <dbReference type="ARBA" id="ARBA00022801"/>
    </source>
</evidence>
<feature type="non-terminal residue" evidence="6">
    <location>
        <position position="257"/>
    </location>
</feature>
<evidence type="ECO:0000256" key="4">
    <source>
        <dbReference type="ARBA" id="ARBA00022840"/>
    </source>
</evidence>
<keyword evidence="3" id="KW-0347">Helicase</keyword>
<feature type="non-terminal residue" evidence="6">
    <location>
        <position position="1"/>
    </location>
</feature>
<dbReference type="InterPro" id="IPR027417">
    <property type="entry name" value="P-loop_NTPase"/>
</dbReference>
<keyword evidence="2" id="KW-0378">Hydrolase</keyword>
<sequence length="257" mass="29963">TSFVRKLVADLQNDINKDEKLTNEQKQRTTVSTLHKFARSIVEKNHGTSEWQFQPYFRIIGQVWKEVIWEDVLAHHSKLDRSIYTWENFEEQLHNNNFIESEGWQRLKQIYFKLCKFYNAVGFADLIIRARIALEENAQLNQDDFFIIDEYQDFNLAEEALILQLVKVSKGLLVVGDDDQVLYEKLKSGKAALIRNLYKNTDITNATLPFCSRSSYHLTKCGAHFIAQHDDSERIEKIHLPLDTNQNTPKVQVIACA</sequence>
<dbReference type="Pfam" id="PF00580">
    <property type="entry name" value="UvrD-helicase"/>
    <property type="match status" value="1"/>
</dbReference>
<comment type="caution">
    <text evidence="6">The sequence shown here is derived from an EMBL/GenBank/DDBJ whole genome shotgun (WGS) entry which is preliminary data.</text>
</comment>
<dbReference type="PANTHER" id="PTHR11070">
    <property type="entry name" value="UVRD / RECB / PCRA DNA HELICASE FAMILY MEMBER"/>
    <property type="match status" value="1"/>
</dbReference>
<dbReference type="GO" id="GO:0003677">
    <property type="term" value="F:DNA binding"/>
    <property type="evidence" value="ECO:0007669"/>
    <property type="project" value="InterPro"/>
</dbReference>
<evidence type="ECO:0000259" key="5">
    <source>
        <dbReference type="PROSITE" id="PS51198"/>
    </source>
</evidence>